<accession>A0A6N2UMZ6</accession>
<dbReference type="Gene3D" id="1.20.1560.10">
    <property type="entry name" value="ABC transporter type 1, transmembrane domain"/>
    <property type="match status" value="1"/>
</dbReference>
<gene>
    <name evidence="12" type="primary">msbA</name>
    <name evidence="12" type="ORF">BDLFYP24_00451</name>
    <name evidence="11" type="ORF">GBB04_09655</name>
</gene>
<keyword evidence="3" id="KW-0547">Nucleotide-binding</keyword>
<dbReference type="GO" id="GO:0016887">
    <property type="term" value="F:ATP hydrolysis activity"/>
    <property type="evidence" value="ECO:0007669"/>
    <property type="project" value="InterPro"/>
</dbReference>
<evidence type="ECO:0000313" key="11">
    <source>
        <dbReference type="EMBL" id="KAB7459563.1"/>
    </source>
</evidence>
<evidence type="ECO:0000256" key="3">
    <source>
        <dbReference type="ARBA" id="ARBA00022741"/>
    </source>
</evidence>
<dbReference type="PANTHER" id="PTHR43394:SF1">
    <property type="entry name" value="ATP-BINDING CASSETTE SUB-FAMILY B MEMBER 10, MITOCHONDRIAL"/>
    <property type="match status" value="1"/>
</dbReference>
<feature type="transmembrane region" description="Helical" evidence="8">
    <location>
        <begin position="44"/>
        <end position="64"/>
    </location>
</feature>
<dbReference type="PROSITE" id="PS50893">
    <property type="entry name" value="ABC_TRANSPORTER_2"/>
    <property type="match status" value="1"/>
</dbReference>
<keyword evidence="2 8" id="KW-0812">Transmembrane</keyword>
<evidence type="ECO:0000259" key="9">
    <source>
        <dbReference type="PROSITE" id="PS50893"/>
    </source>
</evidence>
<evidence type="ECO:0000313" key="13">
    <source>
        <dbReference type="Proteomes" id="UP000429211"/>
    </source>
</evidence>
<dbReference type="SMART" id="SM00382">
    <property type="entry name" value="AAA"/>
    <property type="match status" value="1"/>
</dbReference>
<feature type="transmembrane region" description="Helical" evidence="8">
    <location>
        <begin position="276"/>
        <end position="297"/>
    </location>
</feature>
<dbReference type="GO" id="GO:0015421">
    <property type="term" value="F:ABC-type oligopeptide transporter activity"/>
    <property type="evidence" value="ECO:0007669"/>
    <property type="project" value="TreeGrafter"/>
</dbReference>
<keyword evidence="5 8" id="KW-1133">Transmembrane helix</keyword>
<dbReference type="AlphaFoldDB" id="A0A6N2UMZ6"/>
<evidence type="ECO:0000256" key="8">
    <source>
        <dbReference type="SAM" id="Phobius"/>
    </source>
</evidence>
<dbReference type="GO" id="GO:0005524">
    <property type="term" value="F:ATP binding"/>
    <property type="evidence" value="ECO:0007669"/>
    <property type="project" value="UniProtKB-KW"/>
</dbReference>
<reference evidence="12" key="2">
    <citation type="submission" date="2019-11" db="EMBL/GenBank/DDBJ databases">
        <authorList>
            <person name="Feng L."/>
        </authorList>
    </citation>
    <scope>NUCLEOTIDE SEQUENCE</scope>
    <source>
        <strain evidence="12">BdentiumLFYP24</strain>
    </source>
</reference>
<name>A0A6N2UMZ6_9BIFI</name>
<dbReference type="InterPro" id="IPR011527">
    <property type="entry name" value="ABC1_TM_dom"/>
</dbReference>
<evidence type="ECO:0000256" key="6">
    <source>
        <dbReference type="ARBA" id="ARBA00023136"/>
    </source>
</evidence>
<keyword evidence="4 12" id="KW-0067">ATP-binding</keyword>
<evidence type="ECO:0000256" key="2">
    <source>
        <dbReference type="ARBA" id="ARBA00022692"/>
    </source>
</evidence>
<dbReference type="GO" id="GO:0005886">
    <property type="term" value="C:plasma membrane"/>
    <property type="evidence" value="ECO:0007669"/>
    <property type="project" value="UniProtKB-SubCell"/>
</dbReference>
<sequence length="621" mass="66237">MGDDRNAGGAGSPVPSPAGRRAAPLGESFRCAVRMLCGTGALSLAGLVVMTVIRGLVPGVQVFAVSTLVSSVADSDGSLHPRGTMSLALLAAAILTAYVLDNLMKYVGDRLTLRLSYDTDMQVTSKLCALEVQDFESADTYDTIQRVDSTTGEHIFGLFDTARSAVQSVIAIFGVAAVVASWNGWIALILLVAPVPAAVATFRLQARAYDIEYARAPQSRLASYFRALLTSDVVRKEIRIFRLARMFQESYAGLRKRFLDQDGALIRYNLTQAGTLGLVSAMANVAVIVFASIVAAGGSRVGELAGFISATTQMNGLVLAAFLGVTGIYQHLLYVSNWVALIRMKPSPIREGTLAPTDGAGGDAGTSDAVAVEFRHVSFTYPGTDNEVLHDVSFTVPAGTTAALVGLNGSGKTTACKLLLRFYEPTGGRILIDGIDIREYSRDYLYARFSALFQDFARFERSLGDNVAFGMGEGFSGGGRTAVVLGSLEAVGLGYLPDELPDGLDTVLGRRFEGGRQLSIGQWQRVAMARALCKRPGLLVLDEPTASVDAVSEKAMFDALAGLDRGMTVLLVAHRFTTIGHAENIVVLDRGSVVGTGDHATLLENCKFYVDMFHAQECYSQ</sequence>
<feature type="domain" description="ABC transporter" evidence="9">
    <location>
        <begin position="372"/>
        <end position="615"/>
    </location>
</feature>
<evidence type="ECO:0000256" key="7">
    <source>
        <dbReference type="SAM" id="MobiDB-lite"/>
    </source>
</evidence>
<feature type="region of interest" description="Disordered" evidence="7">
    <location>
        <begin position="1"/>
        <end position="21"/>
    </location>
</feature>
<dbReference type="SUPFAM" id="SSF52540">
    <property type="entry name" value="P-loop containing nucleoside triphosphate hydrolases"/>
    <property type="match status" value="1"/>
</dbReference>
<evidence type="ECO:0000259" key="10">
    <source>
        <dbReference type="PROSITE" id="PS50929"/>
    </source>
</evidence>
<evidence type="ECO:0000256" key="1">
    <source>
        <dbReference type="ARBA" id="ARBA00004651"/>
    </source>
</evidence>
<feature type="transmembrane region" description="Helical" evidence="8">
    <location>
        <begin position="84"/>
        <end position="104"/>
    </location>
</feature>
<dbReference type="EC" id="3.6.3.-" evidence="12"/>
<dbReference type="CDD" id="cd03228">
    <property type="entry name" value="ABCC_MRP_Like"/>
    <property type="match status" value="1"/>
</dbReference>
<keyword evidence="6 8" id="KW-0472">Membrane</keyword>
<dbReference type="InterPro" id="IPR036640">
    <property type="entry name" value="ABC1_TM_sf"/>
</dbReference>
<dbReference type="InterPro" id="IPR039421">
    <property type="entry name" value="Type_1_exporter"/>
</dbReference>
<dbReference type="InterPro" id="IPR003593">
    <property type="entry name" value="AAA+_ATPase"/>
</dbReference>
<dbReference type="InterPro" id="IPR003439">
    <property type="entry name" value="ABC_transporter-like_ATP-bd"/>
</dbReference>
<dbReference type="Proteomes" id="UP000429211">
    <property type="component" value="Unassembled WGS sequence"/>
</dbReference>
<feature type="domain" description="ABC transmembrane type-1" evidence="10">
    <location>
        <begin position="45"/>
        <end position="330"/>
    </location>
</feature>
<dbReference type="SUPFAM" id="SSF90123">
    <property type="entry name" value="ABC transporter transmembrane region"/>
    <property type="match status" value="1"/>
</dbReference>
<dbReference type="Pfam" id="PF00005">
    <property type="entry name" value="ABC_tran"/>
    <property type="match status" value="1"/>
</dbReference>
<organism evidence="12">
    <name type="scientific">Bifidobacterium dentium</name>
    <dbReference type="NCBI Taxonomy" id="1689"/>
    <lineage>
        <taxon>Bacteria</taxon>
        <taxon>Bacillati</taxon>
        <taxon>Actinomycetota</taxon>
        <taxon>Actinomycetes</taxon>
        <taxon>Bifidobacteriales</taxon>
        <taxon>Bifidobacteriaceae</taxon>
        <taxon>Bifidobacterium</taxon>
    </lineage>
</organism>
<protein>
    <submittedName>
        <fullName evidence="11">ABC transporter ATP-binding protein</fullName>
    </submittedName>
    <submittedName>
        <fullName evidence="12">Lipid A export ATP-binding/permease protein MsbA</fullName>
        <ecNumber evidence="12">3.6.3.-</ecNumber>
    </submittedName>
</protein>
<keyword evidence="12" id="KW-0378">Hydrolase</keyword>
<dbReference type="PROSITE" id="PS50929">
    <property type="entry name" value="ABC_TM1F"/>
    <property type="match status" value="1"/>
</dbReference>
<evidence type="ECO:0000256" key="4">
    <source>
        <dbReference type="ARBA" id="ARBA00022840"/>
    </source>
</evidence>
<comment type="subcellular location">
    <subcellularLocation>
        <location evidence="1">Cell membrane</location>
        <topology evidence="1">Multi-pass membrane protein</topology>
    </subcellularLocation>
</comment>
<dbReference type="EMBL" id="WDPD01000013">
    <property type="protein sequence ID" value="KAB7459563.1"/>
    <property type="molecule type" value="Genomic_DNA"/>
</dbReference>
<proteinExistence type="predicted"/>
<dbReference type="PANTHER" id="PTHR43394">
    <property type="entry name" value="ATP-DEPENDENT PERMEASE MDL1, MITOCHONDRIAL"/>
    <property type="match status" value="1"/>
</dbReference>
<dbReference type="InterPro" id="IPR027417">
    <property type="entry name" value="P-loop_NTPase"/>
</dbReference>
<reference evidence="11 13" key="1">
    <citation type="journal article" date="2019" name="Nat. Med.">
        <title>A library of human gut bacterial isolates paired with longitudinal multiomics data enables mechanistic microbiome research.</title>
        <authorList>
            <person name="Poyet M."/>
            <person name="Groussin M."/>
            <person name="Gibbons S.M."/>
            <person name="Avila-Pacheco J."/>
            <person name="Jiang X."/>
            <person name="Kearney S.M."/>
            <person name="Perrotta A.R."/>
            <person name="Berdy B."/>
            <person name="Zhao S."/>
            <person name="Lieberman T.D."/>
            <person name="Swanson P.K."/>
            <person name="Smith M."/>
            <person name="Roesemann S."/>
            <person name="Alexander J.E."/>
            <person name="Rich S.A."/>
            <person name="Livny J."/>
            <person name="Vlamakis H."/>
            <person name="Clish C."/>
            <person name="Bullock K."/>
            <person name="Deik A."/>
            <person name="Scott J."/>
            <person name="Pierce K.A."/>
            <person name="Xavier R.J."/>
            <person name="Alm E.J."/>
        </authorList>
    </citation>
    <scope>NUCLEOTIDE SEQUENCE [LARGE SCALE GENOMIC DNA]</scope>
    <source>
        <strain evidence="11 13">BIOML-A2</strain>
    </source>
</reference>
<evidence type="ECO:0000256" key="5">
    <source>
        <dbReference type="ARBA" id="ARBA00022989"/>
    </source>
</evidence>
<dbReference type="Gene3D" id="3.40.50.300">
    <property type="entry name" value="P-loop containing nucleotide triphosphate hydrolases"/>
    <property type="match status" value="1"/>
</dbReference>
<evidence type="ECO:0000313" key="12">
    <source>
        <dbReference type="EMBL" id="VYT18687.1"/>
    </source>
</evidence>
<feature type="transmembrane region" description="Helical" evidence="8">
    <location>
        <begin position="317"/>
        <end position="340"/>
    </location>
</feature>
<dbReference type="EMBL" id="CACRSP010000014">
    <property type="protein sequence ID" value="VYT18687.1"/>
    <property type="molecule type" value="Genomic_DNA"/>
</dbReference>